<evidence type="ECO:0000256" key="1">
    <source>
        <dbReference type="SAM" id="Phobius"/>
    </source>
</evidence>
<dbReference type="EMBL" id="JAMSHJ010000005">
    <property type="protein sequence ID" value="KAI5403891.1"/>
    <property type="molecule type" value="Genomic_DNA"/>
</dbReference>
<keyword evidence="1" id="KW-0472">Membrane</keyword>
<proteinExistence type="predicted"/>
<sequence length="102" mass="10891">MAREQHSLAPPWALDAGPLFLVLLIAAHVLGLISDSETTATEAEGSLKEKMKNMQRVIPSPKEVVALLTQAGVLTPGCLVDSIPFIFPSPICTEAWALLLSL</sequence>
<keyword evidence="1" id="KW-1133">Transmembrane helix</keyword>
<keyword evidence="3" id="KW-1185">Reference proteome</keyword>
<protein>
    <submittedName>
        <fullName evidence="2">Uncharacterized protein</fullName>
    </submittedName>
</protein>
<reference evidence="2 3" key="1">
    <citation type="journal article" date="2022" name="Nat. Genet.">
        <title>Improved pea reference genome and pan-genome highlight genomic features and evolutionary characteristics.</title>
        <authorList>
            <person name="Yang T."/>
            <person name="Liu R."/>
            <person name="Luo Y."/>
            <person name="Hu S."/>
            <person name="Wang D."/>
            <person name="Wang C."/>
            <person name="Pandey M.K."/>
            <person name="Ge S."/>
            <person name="Xu Q."/>
            <person name="Li N."/>
            <person name="Li G."/>
            <person name="Huang Y."/>
            <person name="Saxena R.K."/>
            <person name="Ji Y."/>
            <person name="Li M."/>
            <person name="Yan X."/>
            <person name="He Y."/>
            <person name="Liu Y."/>
            <person name="Wang X."/>
            <person name="Xiang C."/>
            <person name="Varshney R.K."/>
            <person name="Ding H."/>
            <person name="Gao S."/>
            <person name="Zong X."/>
        </authorList>
    </citation>
    <scope>NUCLEOTIDE SEQUENCE [LARGE SCALE GENOMIC DNA]</scope>
    <source>
        <strain evidence="2 3">cv. Zhongwan 6</strain>
    </source>
</reference>
<keyword evidence="1" id="KW-0812">Transmembrane</keyword>
<accession>A0A9D4WNT1</accession>
<evidence type="ECO:0000313" key="2">
    <source>
        <dbReference type="EMBL" id="KAI5403891.1"/>
    </source>
</evidence>
<comment type="caution">
    <text evidence="2">The sequence shown here is derived from an EMBL/GenBank/DDBJ whole genome shotgun (WGS) entry which is preliminary data.</text>
</comment>
<dbReference type="Proteomes" id="UP001058974">
    <property type="component" value="Chromosome 5"/>
</dbReference>
<feature type="transmembrane region" description="Helical" evidence="1">
    <location>
        <begin position="12"/>
        <end position="33"/>
    </location>
</feature>
<dbReference type="AlphaFoldDB" id="A0A9D4WNT1"/>
<gene>
    <name evidence="2" type="ORF">KIW84_051148</name>
</gene>
<dbReference type="Gramene" id="Psat05G0114800-T1">
    <property type="protein sequence ID" value="KAI5403891.1"/>
    <property type="gene ID" value="KIW84_051148"/>
</dbReference>
<evidence type="ECO:0000313" key="3">
    <source>
        <dbReference type="Proteomes" id="UP001058974"/>
    </source>
</evidence>
<name>A0A9D4WNT1_PEA</name>
<organism evidence="2 3">
    <name type="scientific">Pisum sativum</name>
    <name type="common">Garden pea</name>
    <name type="synonym">Lathyrus oleraceus</name>
    <dbReference type="NCBI Taxonomy" id="3888"/>
    <lineage>
        <taxon>Eukaryota</taxon>
        <taxon>Viridiplantae</taxon>
        <taxon>Streptophyta</taxon>
        <taxon>Embryophyta</taxon>
        <taxon>Tracheophyta</taxon>
        <taxon>Spermatophyta</taxon>
        <taxon>Magnoliopsida</taxon>
        <taxon>eudicotyledons</taxon>
        <taxon>Gunneridae</taxon>
        <taxon>Pentapetalae</taxon>
        <taxon>rosids</taxon>
        <taxon>fabids</taxon>
        <taxon>Fabales</taxon>
        <taxon>Fabaceae</taxon>
        <taxon>Papilionoideae</taxon>
        <taxon>50 kb inversion clade</taxon>
        <taxon>NPAAA clade</taxon>
        <taxon>Hologalegina</taxon>
        <taxon>IRL clade</taxon>
        <taxon>Fabeae</taxon>
        <taxon>Lathyrus</taxon>
    </lineage>
</organism>